<dbReference type="InterPro" id="IPR050697">
    <property type="entry name" value="Adenylyl/Guanylyl_Cyclase_3/4"/>
</dbReference>
<dbReference type="InterPro" id="IPR029787">
    <property type="entry name" value="Nucleotide_cyclase"/>
</dbReference>
<dbReference type="Gene3D" id="3.30.70.1230">
    <property type="entry name" value="Nucleotide cyclase"/>
    <property type="match status" value="1"/>
</dbReference>
<organism evidence="2 3">
    <name type="scientific">Spiribacter salilacus</name>
    <dbReference type="NCBI Taxonomy" id="2664894"/>
    <lineage>
        <taxon>Bacteria</taxon>
        <taxon>Pseudomonadati</taxon>
        <taxon>Pseudomonadota</taxon>
        <taxon>Gammaproteobacteria</taxon>
        <taxon>Chromatiales</taxon>
        <taxon>Ectothiorhodospiraceae</taxon>
        <taxon>Spiribacter</taxon>
    </lineage>
</organism>
<dbReference type="EMBL" id="WJPP01000003">
    <property type="protein sequence ID" value="MRH78273.1"/>
    <property type="molecule type" value="Genomic_DNA"/>
</dbReference>
<reference evidence="2 3" key="1">
    <citation type="submission" date="2019-11" db="EMBL/GenBank/DDBJ databases">
        <authorList>
            <person name="Zhang X.Y."/>
        </authorList>
    </citation>
    <scope>NUCLEOTIDE SEQUENCE [LARGE SCALE GENOMIC DNA]</scope>
    <source>
        <strain evidence="2 3">C176</strain>
    </source>
</reference>
<dbReference type="SMART" id="SM00044">
    <property type="entry name" value="CYCc"/>
    <property type="match status" value="1"/>
</dbReference>
<dbReference type="AlphaFoldDB" id="A0A6N7QS95"/>
<proteinExistence type="predicted"/>
<sequence>MSRKNKKQGAAIAAFRRLKQINSTLMAYAPRPVCERLEKTGIAEQSDQSPRHCHVCVLFSDIRGFTELSRILDDAGLLLTVQTSSERQSKVIEAFGGYVDNYAGDGLMAIFEGEDKVAKACDCALELIVAAAQTEDGGSPVSVAVGVHVGDVMMGEVGSSERRSYTAIGETVNVASRLCDHARTPEVITSNAVRIALQEEPSMAFDGLSSAIIPGAEAHMPVYRLRRC</sequence>
<dbReference type="RefSeq" id="WP_153719332.1">
    <property type="nucleotide sequence ID" value="NZ_WJPP01000003.1"/>
</dbReference>
<dbReference type="InterPro" id="IPR001054">
    <property type="entry name" value="A/G_cyclase"/>
</dbReference>
<dbReference type="SUPFAM" id="SSF55073">
    <property type="entry name" value="Nucleotide cyclase"/>
    <property type="match status" value="1"/>
</dbReference>
<feature type="domain" description="Guanylate cyclase" evidence="1">
    <location>
        <begin position="56"/>
        <end position="179"/>
    </location>
</feature>
<dbReference type="PANTHER" id="PTHR43081:SF1">
    <property type="entry name" value="ADENYLATE CYCLASE, TERMINAL-DIFFERENTIATION SPECIFIC"/>
    <property type="match status" value="1"/>
</dbReference>
<evidence type="ECO:0000313" key="3">
    <source>
        <dbReference type="Proteomes" id="UP000433788"/>
    </source>
</evidence>
<evidence type="ECO:0000259" key="1">
    <source>
        <dbReference type="PROSITE" id="PS50125"/>
    </source>
</evidence>
<protein>
    <recommendedName>
        <fullName evidence="1">Guanylate cyclase domain-containing protein</fullName>
    </recommendedName>
</protein>
<keyword evidence="3" id="KW-1185">Reference proteome</keyword>
<dbReference type="CDD" id="cd07302">
    <property type="entry name" value="CHD"/>
    <property type="match status" value="1"/>
</dbReference>
<dbReference type="Pfam" id="PF00211">
    <property type="entry name" value="Guanylate_cyc"/>
    <property type="match status" value="1"/>
</dbReference>
<dbReference type="GO" id="GO:0009190">
    <property type="term" value="P:cyclic nucleotide biosynthetic process"/>
    <property type="evidence" value="ECO:0007669"/>
    <property type="project" value="InterPro"/>
</dbReference>
<evidence type="ECO:0000313" key="2">
    <source>
        <dbReference type="EMBL" id="MRH78273.1"/>
    </source>
</evidence>
<dbReference type="PANTHER" id="PTHR43081">
    <property type="entry name" value="ADENYLATE CYCLASE, TERMINAL-DIFFERENTIATION SPECIFIC-RELATED"/>
    <property type="match status" value="1"/>
</dbReference>
<comment type="caution">
    <text evidence="2">The sequence shown here is derived from an EMBL/GenBank/DDBJ whole genome shotgun (WGS) entry which is preliminary data.</text>
</comment>
<dbReference type="GO" id="GO:0004016">
    <property type="term" value="F:adenylate cyclase activity"/>
    <property type="evidence" value="ECO:0007669"/>
    <property type="project" value="UniProtKB-ARBA"/>
</dbReference>
<accession>A0A6N7QS95</accession>
<dbReference type="PROSITE" id="PS50125">
    <property type="entry name" value="GUANYLATE_CYCLASE_2"/>
    <property type="match status" value="1"/>
</dbReference>
<dbReference type="Proteomes" id="UP000433788">
    <property type="component" value="Unassembled WGS sequence"/>
</dbReference>
<name>A0A6N7QS95_9GAMM</name>
<gene>
    <name evidence="2" type="ORF">GH984_06095</name>
</gene>
<dbReference type="GO" id="GO:0035556">
    <property type="term" value="P:intracellular signal transduction"/>
    <property type="evidence" value="ECO:0007669"/>
    <property type="project" value="InterPro"/>
</dbReference>